<dbReference type="Proteomes" id="UP000027222">
    <property type="component" value="Unassembled WGS sequence"/>
</dbReference>
<keyword evidence="3" id="KW-1185">Reference proteome</keyword>
<accession>A0A067TCM8</accession>
<feature type="region of interest" description="Disordered" evidence="1">
    <location>
        <begin position="126"/>
        <end position="165"/>
    </location>
</feature>
<reference evidence="3" key="1">
    <citation type="journal article" date="2014" name="Proc. Natl. Acad. Sci. U.S.A.">
        <title>Extensive sampling of basidiomycete genomes demonstrates inadequacy of the white-rot/brown-rot paradigm for wood decay fungi.</title>
        <authorList>
            <person name="Riley R."/>
            <person name="Salamov A.A."/>
            <person name="Brown D.W."/>
            <person name="Nagy L.G."/>
            <person name="Floudas D."/>
            <person name="Held B.W."/>
            <person name="Levasseur A."/>
            <person name="Lombard V."/>
            <person name="Morin E."/>
            <person name="Otillar R."/>
            <person name="Lindquist E.A."/>
            <person name="Sun H."/>
            <person name="LaButti K.M."/>
            <person name="Schmutz J."/>
            <person name="Jabbour D."/>
            <person name="Luo H."/>
            <person name="Baker S.E."/>
            <person name="Pisabarro A.G."/>
            <person name="Walton J.D."/>
            <person name="Blanchette R.A."/>
            <person name="Henrissat B."/>
            <person name="Martin F."/>
            <person name="Cullen D."/>
            <person name="Hibbett D.S."/>
            <person name="Grigoriev I.V."/>
        </authorList>
    </citation>
    <scope>NUCLEOTIDE SEQUENCE [LARGE SCALE GENOMIC DNA]</scope>
    <source>
        <strain evidence="3">CBS 339.88</strain>
    </source>
</reference>
<feature type="compositionally biased region" description="Polar residues" evidence="1">
    <location>
        <begin position="126"/>
        <end position="144"/>
    </location>
</feature>
<sequence length="165" mass="17312">MDDIADHSQSTVPLGASSVIEGQPATASDIKLHAAINIDNAITDTELAAIQLNYSSADARCANTEYRKGAHVDSTDNGNPAATTMIAVPATLMTMLPETFSLEDTATLYFAGSHFHAGSILHQDRNTNINSDNIHPSASGSLGDQEQRDKSTGISPPPEGNCTSD</sequence>
<proteinExistence type="predicted"/>
<evidence type="ECO:0000256" key="1">
    <source>
        <dbReference type="SAM" id="MobiDB-lite"/>
    </source>
</evidence>
<organism evidence="2 3">
    <name type="scientific">Galerina marginata (strain CBS 339.88)</name>
    <dbReference type="NCBI Taxonomy" id="685588"/>
    <lineage>
        <taxon>Eukaryota</taxon>
        <taxon>Fungi</taxon>
        <taxon>Dikarya</taxon>
        <taxon>Basidiomycota</taxon>
        <taxon>Agaricomycotina</taxon>
        <taxon>Agaricomycetes</taxon>
        <taxon>Agaricomycetidae</taxon>
        <taxon>Agaricales</taxon>
        <taxon>Agaricineae</taxon>
        <taxon>Strophariaceae</taxon>
        <taxon>Galerina</taxon>
    </lineage>
</organism>
<evidence type="ECO:0000313" key="2">
    <source>
        <dbReference type="EMBL" id="KDR76753.1"/>
    </source>
</evidence>
<gene>
    <name evidence="2" type="ORF">GALMADRAFT_210633</name>
</gene>
<name>A0A067TCM8_GALM3</name>
<dbReference type="HOGENOM" id="CLU_1610855_0_0_1"/>
<dbReference type="AlphaFoldDB" id="A0A067TCM8"/>
<protein>
    <submittedName>
        <fullName evidence="2">Uncharacterized protein</fullName>
    </submittedName>
</protein>
<evidence type="ECO:0000313" key="3">
    <source>
        <dbReference type="Proteomes" id="UP000027222"/>
    </source>
</evidence>
<dbReference type="EMBL" id="KL142378">
    <property type="protein sequence ID" value="KDR76753.1"/>
    <property type="molecule type" value="Genomic_DNA"/>
</dbReference>